<accession>A0A8S0Y707</accession>
<dbReference type="Proteomes" id="UP000494216">
    <property type="component" value="Unassembled WGS sequence"/>
</dbReference>
<sequence length="47" mass="5462">MFLCLPAQRRGNRLYLTELPCQTTFKITYAGKLSHQAMRRLLSDATF</sequence>
<dbReference type="EMBL" id="CADCXN010000109">
    <property type="protein sequence ID" value="CAA9892619.1"/>
    <property type="molecule type" value="Genomic_DNA"/>
</dbReference>
<dbReference type="AlphaFoldDB" id="A0A8S0Y707"/>
<evidence type="ECO:0000313" key="1">
    <source>
        <dbReference type="EMBL" id="CAA9892619.1"/>
    </source>
</evidence>
<keyword evidence="2" id="KW-1185">Reference proteome</keyword>
<name>A0A8S0Y707_9GAMM</name>
<protein>
    <submittedName>
        <fullName evidence="1">Uncharacterized protein</fullName>
    </submittedName>
</protein>
<organism evidence="1 2">
    <name type="scientific">Candidatus Methylobacter favarea</name>
    <dbReference type="NCBI Taxonomy" id="2707345"/>
    <lineage>
        <taxon>Bacteria</taxon>
        <taxon>Pseudomonadati</taxon>
        <taxon>Pseudomonadota</taxon>
        <taxon>Gammaproteobacteria</taxon>
        <taxon>Methylococcales</taxon>
        <taxon>Methylococcaceae</taxon>
        <taxon>Methylobacter</taxon>
    </lineage>
</organism>
<proteinExistence type="predicted"/>
<gene>
    <name evidence="1" type="ORF">METHB2_760001</name>
</gene>
<reference evidence="1 2" key="1">
    <citation type="submission" date="2020-02" db="EMBL/GenBank/DDBJ databases">
        <authorList>
            <person name="Hogendoorn C."/>
        </authorList>
    </citation>
    <scope>NUCLEOTIDE SEQUENCE [LARGE SCALE GENOMIC DNA]</scope>
    <source>
        <strain evidence="1">METHB21</strain>
    </source>
</reference>
<evidence type="ECO:0000313" key="2">
    <source>
        <dbReference type="Proteomes" id="UP000494216"/>
    </source>
</evidence>
<comment type="caution">
    <text evidence="1">The sequence shown here is derived from an EMBL/GenBank/DDBJ whole genome shotgun (WGS) entry which is preliminary data.</text>
</comment>